<dbReference type="SUPFAM" id="SSF52047">
    <property type="entry name" value="RNI-like"/>
    <property type="match status" value="1"/>
</dbReference>
<dbReference type="GeneID" id="28726102"/>
<dbReference type="Proteomes" id="UP000243052">
    <property type="component" value="Chromosome viii"/>
</dbReference>
<feature type="region of interest" description="Disordered" evidence="4">
    <location>
        <begin position="1165"/>
        <end position="1200"/>
    </location>
</feature>
<dbReference type="RefSeq" id="XP_017989735.1">
    <property type="nucleotide sequence ID" value="XM_018133993.1"/>
</dbReference>
<feature type="compositionally biased region" description="Basic and acidic residues" evidence="4">
    <location>
        <begin position="386"/>
        <end position="402"/>
    </location>
</feature>
<dbReference type="PANTHER" id="PTHR24107:SF2">
    <property type="entry name" value="NLR FAMILY CARD DOMAIN CONTAINING 3"/>
    <property type="match status" value="1"/>
</dbReference>
<evidence type="ECO:0000313" key="5">
    <source>
        <dbReference type="EMBL" id="AMD22739.1"/>
    </source>
</evidence>
<accession>A0A0X8HWC8</accession>
<dbReference type="Gene3D" id="3.80.10.10">
    <property type="entry name" value="Ribonuclease Inhibitor"/>
    <property type="match status" value="1"/>
</dbReference>
<dbReference type="PANTHER" id="PTHR24107">
    <property type="entry name" value="YNEIN REGULATORY COMPLEX SUBUNIT 5"/>
    <property type="match status" value="1"/>
</dbReference>
<dbReference type="GO" id="GO:0005856">
    <property type="term" value="C:cytoskeleton"/>
    <property type="evidence" value="ECO:0007669"/>
    <property type="project" value="UniProtKB-SubCell"/>
</dbReference>
<organism evidence="5 6">
    <name type="scientific">Eremothecium sinecaudum</name>
    <dbReference type="NCBI Taxonomy" id="45286"/>
    <lineage>
        <taxon>Eukaryota</taxon>
        <taxon>Fungi</taxon>
        <taxon>Dikarya</taxon>
        <taxon>Ascomycota</taxon>
        <taxon>Saccharomycotina</taxon>
        <taxon>Saccharomycetes</taxon>
        <taxon>Saccharomycetales</taxon>
        <taxon>Saccharomycetaceae</taxon>
        <taxon>Eremothecium</taxon>
    </lineage>
</organism>
<evidence type="ECO:0000256" key="3">
    <source>
        <dbReference type="ARBA" id="ARBA00023212"/>
    </source>
</evidence>
<name>A0A0X8HWC8_9SACH</name>
<feature type="region of interest" description="Disordered" evidence="4">
    <location>
        <begin position="143"/>
        <end position="166"/>
    </location>
</feature>
<feature type="region of interest" description="Disordered" evidence="4">
    <location>
        <begin position="386"/>
        <end position="428"/>
    </location>
</feature>
<sequence>MDASIDPKKGPRNGKTIPKLDVDWLITGCGSNRGNDGISVSPECGSKFGASFNGQDNSLSPMTQHLTQPTRDSELTGKDGEILRRTQSLNTDSRGHTEGACFKKKKKKLGFFERVFGRRKSAKKGCDNRELQLSCYECEKTGNGGKQQKAPWSGWSNPTSPGSSAGQDVKLQEFLNYYGTVGFSNFRHVDDKDMCLPDKTNESQAKEDEASTNESLVTRTVILDKLNRPIPPHPDKPNLAPALRRTRRRGSFSVASKTKHESTGGKVGAFLRKVTSNSTEILANTLTSSDSEKDEFNQNRAGPCKYSTIPGLEDLKALRRVTFAKNTYFNNPPQQICSRNPRVGEVEIKEDGSVVIHRLTAEEKRLILQHSCTGIVVGGSRCLKSNDDETVDRSLEGKEGYPSRRRASPPPPTIDPHNEVERHSESARAIEDAEVTAEIPAKSDSSYIKNGNLDEDLALSSKMSSITIDKQSLPERSMSVSSLSSAETYESDVTNTAEILPPFDPQIPNHILYTRCCYLREILPIPAIMKQIKKDSTDPIPLLQLRNPKPSTVEILSFTDFLSVAPILCVSLDGVSLSVDMFRIILSSLVNSATLEKLSLRNTPIDDEGWKFLADFIAKSKHLRAIDLTMVPNIPTNVQKLSKSSRHCTIPRMVCDMNGRADRNWDLFTASVAINSHMEDMLLSGAKFSLEQFKHFIKIGCVAAERLGLAYNLLSKEHISTLSIWLTGGKASGLDLGFNDLNGKLRPLADALLSKSKNSEKNTISCLSLNSSNLKILKGSTSQTNEVLSLLDAFRYCESLSFIDFSNNPDMFTYGIAPLINYLPVLTNLTRLQLNYNNFTRQDLISLAEVLPLCTSLNYLSIVGSKLDIPSSSAFASAVELSSSMFTLEADYDNIPERIRQKISLYSIRNMERAMHTNETDNGSGLQKELTALLTEKISDNDNYSMLVSKFSDKVHKTRLRFQKVIEGLFSLRIRGELNIEGKESLIRLCFLDASLERGLNLLSSRYQRSPTNHAGPTDFSNATPPEFEAIKQTNSVASISSLSLQESGHAALLPFHQPSINTYDPADETIELRTNFNVRNRHADKQREEEGRVLKKTQEILKELRGTDDCNLAFNSETLKDIIEQVSCDQIKNFLLSHDISQIMELLDALQHHGVEINDIFKKASSDSSPDSTIHENNFDEVSPPNTLPKRNSILETKNHTIHDKDNDINETEIMDHVYDVVLDRLEKTRTNRDGD</sequence>
<gene>
    <name evidence="5" type="ORF">AW171_hschr84792</name>
</gene>
<dbReference type="SMART" id="SM00368">
    <property type="entry name" value="LRR_RI"/>
    <property type="match status" value="2"/>
</dbReference>
<dbReference type="EMBL" id="CP014248">
    <property type="protein sequence ID" value="AMD22739.1"/>
    <property type="molecule type" value="Genomic_DNA"/>
</dbReference>
<evidence type="ECO:0000256" key="2">
    <source>
        <dbReference type="ARBA" id="ARBA00022490"/>
    </source>
</evidence>
<proteinExistence type="predicted"/>
<keyword evidence="2" id="KW-0963">Cytoplasm</keyword>
<evidence type="ECO:0000256" key="1">
    <source>
        <dbReference type="ARBA" id="ARBA00004245"/>
    </source>
</evidence>
<keyword evidence="6" id="KW-1185">Reference proteome</keyword>
<protein>
    <submittedName>
        <fullName evidence="5">HHL031Cp</fullName>
    </submittedName>
</protein>
<dbReference type="InterPro" id="IPR032675">
    <property type="entry name" value="LRR_dom_sf"/>
</dbReference>
<keyword evidence="3" id="KW-0206">Cytoskeleton</keyword>
<feature type="compositionally biased region" description="Polar residues" evidence="4">
    <location>
        <begin position="154"/>
        <end position="166"/>
    </location>
</feature>
<feature type="compositionally biased region" description="Basic and acidic residues" evidence="4">
    <location>
        <begin position="416"/>
        <end position="428"/>
    </location>
</feature>
<dbReference type="AlphaFoldDB" id="A0A0X8HWC8"/>
<evidence type="ECO:0000256" key="4">
    <source>
        <dbReference type="SAM" id="MobiDB-lite"/>
    </source>
</evidence>
<feature type="region of interest" description="Disordered" evidence="4">
    <location>
        <begin position="226"/>
        <end position="259"/>
    </location>
</feature>
<comment type="subcellular location">
    <subcellularLocation>
        <location evidence="1">Cytoplasm</location>
        <location evidence="1">Cytoskeleton</location>
    </subcellularLocation>
</comment>
<dbReference type="OrthoDB" id="8436363at2759"/>
<evidence type="ECO:0000313" key="6">
    <source>
        <dbReference type="Proteomes" id="UP000243052"/>
    </source>
</evidence>
<dbReference type="InterPro" id="IPR052410">
    <property type="entry name" value="DRC5"/>
</dbReference>
<reference evidence="5 6" key="1">
    <citation type="submission" date="2016-01" db="EMBL/GenBank/DDBJ databases">
        <title>Genome sequence of the yeast Holleya sinecauda.</title>
        <authorList>
            <person name="Dietrich F.S."/>
        </authorList>
    </citation>
    <scope>NUCLEOTIDE SEQUENCE [LARGE SCALE GENOMIC DNA]</scope>
    <source>
        <strain evidence="5 6">ATCC 58844</strain>
    </source>
</reference>